<dbReference type="Gene3D" id="2.60.40.1120">
    <property type="entry name" value="Carboxypeptidase-like, regulatory domain"/>
    <property type="match status" value="1"/>
</dbReference>
<evidence type="ECO:0000313" key="1">
    <source>
        <dbReference type="EMBL" id="SEG46499.1"/>
    </source>
</evidence>
<dbReference type="SUPFAM" id="SSF56935">
    <property type="entry name" value="Porins"/>
    <property type="match status" value="1"/>
</dbReference>
<dbReference type="OrthoDB" id="603275at2"/>
<dbReference type="GO" id="GO:0004180">
    <property type="term" value="F:carboxypeptidase activity"/>
    <property type="evidence" value="ECO:0007669"/>
    <property type="project" value="UniProtKB-KW"/>
</dbReference>
<keyword evidence="1" id="KW-0645">Protease</keyword>
<protein>
    <submittedName>
        <fullName evidence="1">Carboxypeptidase regulatory-like domain-containing protein</fullName>
    </submittedName>
</protein>
<evidence type="ECO:0000313" key="2">
    <source>
        <dbReference type="Proteomes" id="UP000236738"/>
    </source>
</evidence>
<name>A0A1H6ACL7_9FLAO</name>
<accession>A0A1H6ACL7</accession>
<reference evidence="2" key="1">
    <citation type="submission" date="2016-10" db="EMBL/GenBank/DDBJ databases">
        <authorList>
            <person name="Varghese N."/>
            <person name="Submissions S."/>
        </authorList>
    </citation>
    <scope>NUCLEOTIDE SEQUENCE [LARGE SCALE GENOMIC DNA]</scope>
    <source>
        <strain evidence="2">DSM 21580</strain>
    </source>
</reference>
<dbReference type="AlphaFoldDB" id="A0A1H6ACL7"/>
<keyword evidence="1" id="KW-0121">Carboxypeptidase</keyword>
<keyword evidence="1" id="KW-0378">Hydrolase</keyword>
<proteinExistence type="predicted"/>
<dbReference type="Proteomes" id="UP000236738">
    <property type="component" value="Unassembled WGS sequence"/>
</dbReference>
<dbReference type="Pfam" id="PF13620">
    <property type="entry name" value="CarboxypepD_reg"/>
    <property type="match status" value="1"/>
</dbReference>
<dbReference type="InterPro" id="IPR008969">
    <property type="entry name" value="CarboxyPept-like_regulatory"/>
</dbReference>
<dbReference type="SUPFAM" id="SSF49464">
    <property type="entry name" value="Carboxypeptidase regulatory domain-like"/>
    <property type="match status" value="1"/>
</dbReference>
<organism evidence="1 2">
    <name type="scientific">Halpernia humi</name>
    <dbReference type="NCBI Taxonomy" id="493375"/>
    <lineage>
        <taxon>Bacteria</taxon>
        <taxon>Pseudomonadati</taxon>
        <taxon>Bacteroidota</taxon>
        <taxon>Flavobacteriia</taxon>
        <taxon>Flavobacteriales</taxon>
        <taxon>Weeksellaceae</taxon>
        <taxon>Chryseobacterium group</taxon>
        <taxon>Halpernia</taxon>
    </lineage>
</organism>
<dbReference type="EMBL" id="FNUS01000006">
    <property type="protein sequence ID" value="SEG46499.1"/>
    <property type="molecule type" value="Genomic_DNA"/>
</dbReference>
<sequence length="881" mass="102041">MKFFLLFVLFFSLKIPAQTEIKGFVFSENKAAISKANVILLNDKNQIETFAFSTKDGSFSLNTDKFGKFKVQITAFNFSSKDIEISISQKNQVLDLKTIVLEKVKEIKEVVITRTNPIRIKKDTIEYNVKNFANGTEQNVEELLKKIPGLTVQSNGKIKFGNKDVTKVLVENDDLFENGYQTLTQNMPSQPLDKIQVLKHYSKNKLLKGVENSESIAINLTLKKDAKSQWFGNVLLASTSYKENRHQAKINIMNFSKRQKIYALFNANNLGLNEMSGVEYLINPTSDNNVENVGSDISTISIINLHQKNQQFEDKRTNFNNDKLASLNYIYNFENDWKLKFVTIFNETQNRNYINSFYKFNYDGLNFTNIEDKSWEQNKRNIVGKLELSKDFKNKSNLQFYNKISSLNENNDNQFIFNNQPNNQLGTNQLFATENKVVYTKKLDSSHAIVAVAKYLYQNRPYNFTDENDVFTFLLNNPNAKRINQKIDSKLNFGGVKISYLKKYAEDNTLEIQLGNEFRKDYLNSDLSVFDLNNQQINFDKSQFQNNVNYTRNNTFAQLKYQKKSKKWTYGFTLLNQLISSNLNNDAKTGFYVSPNFNLSYENRKTGNFNLFASRKISTISINDVFVNYIYQGNRSFKQSDIGFTILPDYNLGLSYSLGDMLSEYLTLNLNFSRNEDYISNNTIVNPNYTFNQNILVKNNSTISSNLELRKYVKLIKSRISLLGNYLNSDYENSINNQGLIKTNFSNLKLGFEMKSGWTGFANYELGYNWTFNKIISDINSTNYLDQKGFLNLYFTINPQIRVESTLEYYKFGNTAQKTTQFLDVKLNYNVKKYKMNLFLQGNNLLNSNSIQRYSIDNISESLCTQRLLPLHIVLGINKNF</sequence>
<gene>
    <name evidence="1" type="ORF">SAMN05421847_2372</name>
</gene>
<dbReference type="RefSeq" id="WP_103914243.1">
    <property type="nucleotide sequence ID" value="NZ_FNUS01000006.1"/>
</dbReference>
<keyword evidence="2" id="KW-1185">Reference proteome</keyword>